<evidence type="ECO:0000313" key="3">
    <source>
        <dbReference type="Ensembl" id="ENSSORP00005023149.1"/>
    </source>
</evidence>
<dbReference type="PROSITE" id="PS51934">
    <property type="entry name" value="LRAT"/>
    <property type="match status" value="1"/>
</dbReference>
<accession>A0A673A1P2</accession>
<feature type="domain" description="LRAT" evidence="2">
    <location>
        <begin position="33"/>
        <end position="149"/>
    </location>
</feature>
<reference evidence="3" key="2">
    <citation type="submission" date="2025-08" db="UniProtKB">
        <authorList>
            <consortium name="Ensembl"/>
        </authorList>
    </citation>
    <scope>IDENTIFICATION</scope>
</reference>
<sequence>MKNLILAALILQLVITVIEVNGYAFGDIVGFQRFCGNRRSFMHFGIYVGNEPFDGKNNGEDVFHITGPARNLKLSICTFGKMSEMEAGEPAIVFNFLDSEGYTPGTKQEIRDRIINNLNQENCERWNPAKNNCEHLATYVRYGEKVSLQICQDLKFIPKNKTKFSEETRKKLEILFSEAVATACSGNSKKGGS</sequence>
<dbReference type="InParanoid" id="A0A673A1P2"/>
<dbReference type="Ensembl" id="ENSSORT00005023822.1">
    <property type="protein sequence ID" value="ENSSORP00005023149.1"/>
    <property type="gene ID" value="ENSSORG00005011216.1"/>
</dbReference>
<reference evidence="3" key="3">
    <citation type="submission" date="2025-09" db="UniProtKB">
        <authorList>
            <consortium name="Ensembl"/>
        </authorList>
    </citation>
    <scope>IDENTIFICATION</scope>
</reference>
<dbReference type="Pfam" id="PF04970">
    <property type="entry name" value="LRAT"/>
    <property type="match status" value="1"/>
</dbReference>
<dbReference type="Gene3D" id="3.90.1720.10">
    <property type="entry name" value="endopeptidase domain like (from Nostoc punctiforme)"/>
    <property type="match status" value="1"/>
</dbReference>
<keyword evidence="4" id="KW-1185">Reference proteome</keyword>
<evidence type="ECO:0000313" key="4">
    <source>
        <dbReference type="Proteomes" id="UP000472271"/>
    </source>
</evidence>
<keyword evidence="1" id="KW-0732">Signal</keyword>
<dbReference type="InterPro" id="IPR007053">
    <property type="entry name" value="LRAT_dom"/>
</dbReference>
<feature type="signal peptide" evidence="1">
    <location>
        <begin position="1"/>
        <end position="22"/>
    </location>
</feature>
<protein>
    <recommendedName>
        <fullName evidence="2">LRAT domain-containing protein</fullName>
    </recommendedName>
</protein>
<feature type="chain" id="PRO_5025408392" description="LRAT domain-containing protein" evidence="1">
    <location>
        <begin position="23"/>
        <end position="193"/>
    </location>
</feature>
<evidence type="ECO:0000256" key="1">
    <source>
        <dbReference type="SAM" id="SignalP"/>
    </source>
</evidence>
<evidence type="ECO:0000259" key="2">
    <source>
        <dbReference type="PROSITE" id="PS51934"/>
    </source>
</evidence>
<reference evidence="3" key="1">
    <citation type="submission" date="2019-06" db="EMBL/GenBank/DDBJ databases">
        <authorList>
            <consortium name="Wellcome Sanger Institute Data Sharing"/>
        </authorList>
    </citation>
    <scope>NUCLEOTIDE SEQUENCE [LARGE SCALE GENOMIC DNA]</scope>
</reference>
<proteinExistence type="predicted"/>
<dbReference type="Proteomes" id="UP000472271">
    <property type="component" value="Chromosome 16"/>
</dbReference>
<name>A0A673A1P2_9TELE</name>
<dbReference type="AlphaFoldDB" id="A0A673A1P2"/>
<organism evidence="3 4">
    <name type="scientific">Sphaeramia orbicularis</name>
    <name type="common">orbiculate cardinalfish</name>
    <dbReference type="NCBI Taxonomy" id="375764"/>
    <lineage>
        <taxon>Eukaryota</taxon>
        <taxon>Metazoa</taxon>
        <taxon>Chordata</taxon>
        <taxon>Craniata</taxon>
        <taxon>Vertebrata</taxon>
        <taxon>Euteleostomi</taxon>
        <taxon>Actinopterygii</taxon>
        <taxon>Neopterygii</taxon>
        <taxon>Teleostei</taxon>
        <taxon>Neoteleostei</taxon>
        <taxon>Acanthomorphata</taxon>
        <taxon>Gobiaria</taxon>
        <taxon>Kurtiformes</taxon>
        <taxon>Apogonoidei</taxon>
        <taxon>Apogonidae</taxon>
        <taxon>Apogoninae</taxon>
        <taxon>Sphaeramia</taxon>
    </lineage>
</organism>